<evidence type="ECO:0008006" key="3">
    <source>
        <dbReference type="Google" id="ProtNLM"/>
    </source>
</evidence>
<reference evidence="1 2" key="1">
    <citation type="submission" date="2016-06" db="EMBL/GenBank/DDBJ databases">
        <title>Complete genome sequence of a deep-branching marine Gamma Proteobacterium Woeseia oceani type strain XK5.</title>
        <authorList>
            <person name="Mu D."/>
            <person name="Du Z."/>
        </authorList>
    </citation>
    <scope>NUCLEOTIDE SEQUENCE [LARGE SCALE GENOMIC DNA]</scope>
    <source>
        <strain evidence="1 2">XK5</strain>
    </source>
</reference>
<sequence>MNRFKQLVGASIIIGLSSVAFGRDDALSEAEQLKIVAIESLITAPAERALPLVSRVLRGDDSDEVKEHALFILSQIDNQEAQELLIEVARSDNRELREEAVRMIGISGKPGALAMLKDLYRDGDMDMREAVLEAYLITDDADAVLAIAEAAVDVEEFELAVETLGAMRATEQLRSLRNKKGMSEVLIEAYAIAGDVESLREFAMDGSDPVRQAEALEGLAIAGDDDANQTFMEVYRNTDNNDLKEAALEAMLISGYDEGVLLLFRESTDAAEKRELLQMLVHMDSDAVWDIIDATLEDD</sequence>
<dbReference type="STRING" id="1548547.BA177_17675"/>
<name>A0A193LK10_9GAMM</name>
<dbReference type="Proteomes" id="UP000092695">
    <property type="component" value="Chromosome"/>
</dbReference>
<proteinExistence type="predicted"/>
<dbReference type="SUPFAM" id="SSF48371">
    <property type="entry name" value="ARM repeat"/>
    <property type="match status" value="1"/>
</dbReference>
<dbReference type="AlphaFoldDB" id="A0A193LK10"/>
<evidence type="ECO:0000313" key="2">
    <source>
        <dbReference type="Proteomes" id="UP000092695"/>
    </source>
</evidence>
<dbReference type="InterPro" id="IPR011989">
    <property type="entry name" value="ARM-like"/>
</dbReference>
<protein>
    <recommendedName>
        <fullName evidence="3">HEAT repeat domain-containing protein</fullName>
    </recommendedName>
</protein>
<dbReference type="EMBL" id="CP016268">
    <property type="protein sequence ID" value="ANO52773.1"/>
    <property type="molecule type" value="Genomic_DNA"/>
</dbReference>
<keyword evidence="2" id="KW-1185">Reference proteome</keyword>
<organism evidence="1 2">
    <name type="scientific">Woeseia oceani</name>
    <dbReference type="NCBI Taxonomy" id="1548547"/>
    <lineage>
        <taxon>Bacteria</taxon>
        <taxon>Pseudomonadati</taxon>
        <taxon>Pseudomonadota</taxon>
        <taxon>Gammaproteobacteria</taxon>
        <taxon>Woeseiales</taxon>
        <taxon>Woeseiaceae</taxon>
        <taxon>Woeseia</taxon>
    </lineage>
</organism>
<dbReference type="InterPro" id="IPR016024">
    <property type="entry name" value="ARM-type_fold"/>
</dbReference>
<gene>
    <name evidence="1" type="ORF">BA177_17675</name>
</gene>
<evidence type="ECO:0000313" key="1">
    <source>
        <dbReference type="EMBL" id="ANO52773.1"/>
    </source>
</evidence>
<dbReference type="RefSeq" id="WP_068618425.1">
    <property type="nucleotide sequence ID" value="NZ_CP016268.1"/>
</dbReference>
<dbReference type="Gene3D" id="1.25.10.10">
    <property type="entry name" value="Leucine-rich Repeat Variant"/>
    <property type="match status" value="1"/>
</dbReference>
<dbReference type="KEGG" id="woc:BA177_17675"/>
<dbReference type="Pfam" id="PF13646">
    <property type="entry name" value="HEAT_2"/>
    <property type="match status" value="1"/>
</dbReference>
<accession>A0A193LK10</accession>